<dbReference type="Proteomes" id="UP001165460">
    <property type="component" value="Unassembled WGS sequence"/>
</dbReference>
<sequence length="363" mass="40309">MDMQFKIALSMIHGVGPRLSKNLLQKFGTAQAVFDAKHHQLVQTEGVGEKTAKAILQTTALKKAEEQLNFIERHKIEVLFYADEQYPKRLRNCIDAPLILYYKGNANLNHKRVVSIVGTRNATTYGKQLCKDLLEGLREQNVLTVSGLAYGIDAIAHKESLNCDIPTVGVLGHGLDRIYPASHAELARKMAKNGGLLTEYLPGTNPDRENFPKRNRIIAGMADAIVVVEASAKGGALITAEIANSYNRDVFAYPGRTTDEYSKGCNFLIKTNRAALIHQAKDLMYYMGWERPLNPEPVQQAVLTLNLSKEEQLIVNALTEKLLSVDDLQIKLNIQQSKLAVQLLMLEMKGVIVSLPGKIYKLA</sequence>
<keyword evidence="5" id="KW-1185">Reference proteome</keyword>
<dbReference type="SUPFAM" id="SSF102405">
    <property type="entry name" value="MCP/YpsA-like"/>
    <property type="match status" value="1"/>
</dbReference>
<dbReference type="Pfam" id="PF14520">
    <property type="entry name" value="HHH_5"/>
    <property type="match status" value="1"/>
</dbReference>
<dbReference type="InterPro" id="IPR036388">
    <property type="entry name" value="WH-like_DNA-bd_sf"/>
</dbReference>
<evidence type="ECO:0000313" key="5">
    <source>
        <dbReference type="Proteomes" id="UP001165460"/>
    </source>
</evidence>
<dbReference type="PANTHER" id="PTHR43022">
    <property type="entry name" value="PROTEIN SMF"/>
    <property type="match status" value="1"/>
</dbReference>
<organism evidence="4 5">
    <name type="scientific">Pedobacter montanisoli</name>
    <dbReference type="NCBI Taxonomy" id="2923277"/>
    <lineage>
        <taxon>Bacteria</taxon>
        <taxon>Pseudomonadati</taxon>
        <taxon>Bacteroidota</taxon>
        <taxon>Sphingobacteriia</taxon>
        <taxon>Sphingobacteriales</taxon>
        <taxon>Sphingobacteriaceae</taxon>
        <taxon>Pedobacter</taxon>
    </lineage>
</organism>
<dbReference type="Gene3D" id="1.10.10.10">
    <property type="entry name" value="Winged helix-like DNA-binding domain superfamily/Winged helix DNA-binding domain"/>
    <property type="match status" value="1"/>
</dbReference>
<dbReference type="RefSeq" id="WP_243361785.1">
    <property type="nucleotide sequence ID" value="NZ_JALGBH010000002.1"/>
</dbReference>
<dbReference type="Pfam" id="PF02481">
    <property type="entry name" value="DNA_processg_A"/>
    <property type="match status" value="1"/>
</dbReference>
<dbReference type="Gene3D" id="3.40.50.450">
    <property type="match status" value="1"/>
</dbReference>
<dbReference type="InterPro" id="IPR041614">
    <property type="entry name" value="DprA_WH"/>
</dbReference>
<dbReference type="PANTHER" id="PTHR43022:SF1">
    <property type="entry name" value="PROTEIN SMF"/>
    <property type="match status" value="1"/>
</dbReference>
<gene>
    <name evidence="4" type="primary">dprA</name>
    <name evidence="4" type="ORF">MMF97_09300</name>
</gene>
<protein>
    <submittedName>
        <fullName evidence="4">DNA-processing protein DprA</fullName>
    </submittedName>
</protein>
<feature type="domain" description="DprA winged helix" evidence="3">
    <location>
        <begin position="306"/>
        <end position="358"/>
    </location>
</feature>
<dbReference type="SUPFAM" id="SSF47781">
    <property type="entry name" value="RuvA domain 2-like"/>
    <property type="match status" value="1"/>
</dbReference>
<evidence type="ECO:0000259" key="3">
    <source>
        <dbReference type="Pfam" id="PF17782"/>
    </source>
</evidence>
<evidence type="ECO:0000256" key="1">
    <source>
        <dbReference type="ARBA" id="ARBA00006525"/>
    </source>
</evidence>
<reference evidence="4" key="1">
    <citation type="submission" date="2022-03" db="EMBL/GenBank/DDBJ databases">
        <authorList>
            <person name="Woo C.Y."/>
        </authorList>
    </citation>
    <scope>NUCLEOTIDE SEQUENCE</scope>
    <source>
        <strain evidence="4">CYS-01</strain>
    </source>
</reference>
<evidence type="ECO:0000259" key="2">
    <source>
        <dbReference type="Pfam" id="PF02481"/>
    </source>
</evidence>
<dbReference type="InterPro" id="IPR010994">
    <property type="entry name" value="RuvA_2-like"/>
</dbReference>
<comment type="caution">
    <text evidence="4">The sequence shown here is derived from an EMBL/GenBank/DDBJ whole genome shotgun (WGS) entry which is preliminary data.</text>
</comment>
<evidence type="ECO:0000313" key="4">
    <source>
        <dbReference type="EMBL" id="MCJ0742905.1"/>
    </source>
</evidence>
<dbReference type="NCBIfam" id="TIGR00732">
    <property type="entry name" value="dprA"/>
    <property type="match status" value="1"/>
</dbReference>
<dbReference type="InterPro" id="IPR057666">
    <property type="entry name" value="DrpA_SLOG"/>
</dbReference>
<dbReference type="EMBL" id="JALGBH010000002">
    <property type="protein sequence ID" value="MCJ0742905.1"/>
    <property type="molecule type" value="Genomic_DNA"/>
</dbReference>
<accession>A0ABS9ZX83</accession>
<feature type="domain" description="Smf/DprA SLOG" evidence="2">
    <location>
        <begin position="78"/>
        <end position="285"/>
    </location>
</feature>
<dbReference type="Pfam" id="PF17782">
    <property type="entry name" value="WHD_DprA"/>
    <property type="match status" value="1"/>
</dbReference>
<comment type="similarity">
    <text evidence="1">Belongs to the DprA/Smf family.</text>
</comment>
<proteinExistence type="inferred from homology"/>
<dbReference type="InterPro" id="IPR003488">
    <property type="entry name" value="DprA"/>
</dbReference>
<name>A0ABS9ZX83_9SPHI</name>